<evidence type="ECO:0000256" key="5">
    <source>
        <dbReference type="SAM" id="MobiDB-lite"/>
    </source>
</evidence>
<dbReference type="GO" id="GO:0006281">
    <property type="term" value="P:DNA repair"/>
    <property type="evidence" value="ECO:0007669"/>
    <property type="project" value="UniProtKB-KW"/>
</dbReference>
<feature type="region of interest" description="Disordered" evidence="5">
    <location>
        <begin position="950"/>
        <end position="1003"/>
    </location>
</feature>
<feature type="region of interest" description="Disordered" evidence="5">
    <location>
        <begin position="725"/>
        <end position="757"/>
    </location>
</feature>
<evidence type="ECO:0000259" key="6">
    <source>
        <dbReference type="Pfam" id="PF12253"/>
    </source>
</evidence>
<evidence type="ECO:0000256" key="1">
    <source>
        <dbReference type="ARBA" id="ARBA00004123"/>
    </source>
</evidence>
<keyword evidence="4" id="KW-0539">Nucleus</keyword>
<evidence type="ECO:0000313" key="8">
    <source>
        <dbReference type="Proteomes" id="UP001162060"/>
    </source>
</evidence>
<feature type="region of interest" description="Disordered" evidence="5">
    <location>
        <begin position="631"/>
        <end position="670"/>
    </location>
</feature>
<keyword evidence="3" id="KW-0234">DNA repair</keyword>
<accession>A0AAV1UGJ1</accession>
<protein>
    <recommendedName>
        <fullName evidence="6">Chromatin assembly factor 1 subunit A dimerization domain-containing protein</fullName>
    </recommendedName>
</protein>
<keyword evidence="2" id="KW-0227">DNA damage</keyword>
<organism evidence="7 8">
    <name type="scientific">Peronospora matthiolae</name>
    <dbReference type="NCBI Taxonomy" id="2874970"/>
    <lineage>
        <taxon>Eukaryota</taxon>
        <taxon>Sar</taxon>
        <taxon>Stramenopiles</taxon>
        <taxon>Oomycota</taxon>
        <taxon>Peronosporomycetes</taxon>
        <taxon>Peronosporales</taxon>
        <taxon>Peronosporaceae</taxon>
        <taxon>Peronospora</taxon>
    </lineage>
</organism>
<feature type="region of interest" description="Disordered" evidence="5">
    <location>
        <begin position="779"/>
        <end position="799"/>
    </location>
</feature>
<comment type="caution">
    <text evidence="7">The sequence shown here is derived from an EMBL/GenBank/DDBJ whole genome shotgun (WGS) entry which is preliminary data.</text>
</comment>
<feature type="compositionally biased region" description="Basic and acidic residues" evidence="5">
    <location>
        <begin position="874"/>
        <end position="892"/>
    </location>
</feature>
<feature type="domain" description="Chromatin assembly factor 1 subunit A dimerization" evidence="6">
    <location>
        <begin position="684"/>
        <end position="753"/>
    </location>
</feature>
<dbReference type="InterPro" id="IPR022043">
    <property type="entry name" value="CAF1A_DD"/>
</dbReference>
<evidence type="ECO:0000256" key="2">
    <source>
        <dbReference type="ARBA" id="ARBA00022763"/>
    </source>
</evidence>
<dbReference type="PANTHER" id="PTHR15272:SF0">
    <property type="entry name" value="CHROMATIN ASSEMBLY FACTOR 1 SUBUNIT A"/>
    <property type="match status" value="1"/>
</dbReference>
<feature type="compositionally biased region" description="Basic residues" evidence="5">
    <location>
        <begin position="789"/>
        <end position="799"/>
    </location>
</feature>
<dbReference type="PANTHER" id="PTHR15272">
    <property type="entry name" value="CHROMATIN ASSEMBLY FACTOR 1 SUBUNIT A CAF-1 SUBUNIT A"/>
    <property type="match status" value="1"/>
</dbReference>
<evidence type="ECO:0000313" key="7">
    <source>
        <dbReference type="EMBL" id="CAK7932783.1"/>
    </source>
</evidence>
<dbReference type="GO" id="GO:0033186">
    <property type="term" value="C:CAF-1 complex"/>
    <property type="evidence" value="ECO:0007669"/>
    <property type="project" value="TreeGrafter"/>
</dbReference>
<sequence length="1003" mass="110296">MAESKKGVKQATISAFFSPKTTKPVSEDKKPVESELKRVCVKRPRVSSVDANSEVNSEVVSTDRVHLAVQKQVKPKALAKLKAEATGKTEPMLKVKKKKKQRLVRFTSPHAVTAKDEEEEQFDEDDDDVFNTPEAKRARAELETGAGVVPAGALILDDAIVEEEEIVTIGEDDGVVMGEETKGVDEDAASGVVDSAIVPVVDDTAEIVAAETDDDKKTRNSVTTNLSAVKDTQAKAMSMTKRQLKVKELAAAAAESKVARVEPLDPIIQARVDTYKMKTDELTSVYRELSLSEQESDVIMQDIYGVKLDYDLGVIVDESKVQQALIETWQKLQDHARSIPDRADVVVLPATVSFPHEVKCFIVRAIQGRSASLSAVSRGLLAAFKKTVEVANCDVGETKTKGGSGVDLAASLAMEMEIKMLAQRTPHGVRPAKANVYEDTSVAALWVWEVGSLEKYFGDEAQKMIKRMRKHRKRLGQQLKALAKVVQLLHQKPVDETKVSAEEAKVGKFGLVVATELQKARDKEVKMVEKRTVAEEKKLLDKRRLLERQEAKDEEKRKRDREVEEKELESFKAQKKFKSFFAAAAANGSGTCDSITDVTGDDDELQAVHPESRSTTIARMDAAIGFLGSAANPSLGDPPGPSFQSSVSMLKKGKRGTTSNTDLTSSSSSWSGRRHCDPKLGVMKLLQFYENNRPAYYGTFSKRSRLFRGGRRPFTQYSKFDYSVDSDDEWEEEEPGESLSDDENDGDESDEDNLDYDDQWLAYEDEVDYMDDADKEADLISGEALSSPTKHKLPSQLEKKRRAVKSAKLEPQIIGPFWCVHGGDNCTGGHFPELAGELLSEPAFESSLMKKAREYEEEQKRIEAVRQAQQQQLDDERLKQERQKAQGKDNQEKTGTATAAPETQAASSLVPQQANAIKTLASVEPTPAAACLQSSPPKAPKQIDSWFKKIASPVPTAPPPTTATLTPTMLSQLPRSAPPSSGDKTKSTDESSPAIDVIEVDGD</sequence>
<reference evidence="7" key="1">
    <citation type="submission" date="2024-01" db="EMBL/GenBank/DDBJ databases">
        <authorList>
            <person name="Webb A."/>
        </authorList>
    </citation>
    <scope>NUCLEOTIDE SEQUENCE</scope>
    <source>
        <strain evidence="7">Pm1</strain>
    </source>
</reference>
<evidence type="ECO:0000256" key="4">
    <source>
        <dbReference type="ARBA" id="ARBA00023242"/>
    </source>
</evidence>
<feature type="region of interest" description="Disordered" evidence="5">
    <location>
        <begin position="850"/>
        <end position="911"/>
    </location>
</feature>
<dbReference type="AlphaFoldDB" id="A0AAV1UGJ1"/>
<comment type="subcellular location">
    <subcellularLocation>
        <location evidence="1">Nucleus</location>
    </subcellularLocation>
</comment>
<gene>
    <name evidence="7" type="ORF">PM001_LOCUS17933</name>
</gene>
<feature type="compositionally biased region" description="Basic and acidic residues" evidence="5">
    <location>
        <begin position="851"/>
        <end position="864"/>
    </location>
</feature>
<dbReference type="Proteomes" id="UP001162060">
    <property type="component" value="Unassembled WGS sequence"/>
</dbReference>
<name>A0AAV1UGJ1_9STRA</name>
<feature type="compositionally biased region" description="Low complexity" evidence="5">
    <location>
        <begin position="657"/>
        <end position="670"/>
    </location>
</feature>
<dbReference type="GO" id="GO:0006334">
    <property type="term" value="P:nucleosome assembly"/>
    <property type="evidence" value="ECO:0007669"/>
    <property type="project" value="TreeGrafter"/>
</dbReference>
<proteinExistence type="predicted"/>
<dbReference type="EMBL" id="CAKLBY020000192">
    <property type="protein sequence ID" value="CAK7932783.1"/>
    <property type="molecule type" value="Genomic_DNA"/>
</dbReference>
<dbReference type="Pfam" id="PF12253">
    <property type="entry name" value="CAF1A_dimeriz"/>
    <property type="match status" value="1"/>
</dbReference>
<dbReference type="GO" id="GO:0005634">
    <property type="term" value="C:nucleus"/>
    <property type="evidence" value="ECO:0007669"/>
    <property type="project" value="UniProtKB-SubCell"/>
</dbReference>
<evidence type="ECO:0000256" key="3">
    <source>
        <dbReference type="ARBA" id="ARBA00023204"/>
    </source>
</evidence>